<dbReference type="InterPro" id="IPR003856">
    <property type="entry name" value="LPS_length_determ_N"/>
</dbReference>
<evidence type="ECO:0000256" key="1">
    <source>
        <dbReference type="ARBA" id="ARBA00004651"/>
    </source>
</evidence>
<keyword evidence="3 6" id="KW-0812">Transmembrane</keyword>
<dbReference type="EMBL" id="VSSQ01000035">
    <property type="protein sequence ID" value="MPL67173.1"/>
    <property type="molecule type" value="Genomic_DNA"/>
</dbReference>
<keyword evidence="2" id="KW-1003">Cell membrane</keyword>
<gene>
    <name evidence="9" type="ORF">SDC9_12863</name>
</gene>
<dbReference type="GO" id="GO:0005886">
    <property type="term" value="C:plasma membrane"/>
    <property type="evidence" value="ECO:0007669"/>
    <property type="project" value="UniProtKB-SubCell"/>
</dbReference>
<proteinExistence type="predicted"/>
<evidence type="ECO:0000256" key="6">
    <source>
        <dbReference type="SAM" id="Phobius"/>
    </source>
</evidence>
<feature type="domain" description="Polysaccharide chain length determinant N-terminal" evidence="7">
    <location>
        <begin position="4"/>
        <end position="95"/>
    </location>
</feature>
<protein>
    <submittedName>
        <fullName evidence="9">Uncharacterized protein</fullName>
    </submittedName>
</protein>
<evidence type="ECO:0000256" key="5">
    <source>
        <dbReference type="ARBA" id="ARBA00023136"/>
    </source>
</evidence>
<dbReference type="InterPro" id="IPR027417">
    <property type="entry name" value="P-loop_NTPase"/>
</dbReference>
<feature type="transmembrane region" description="Helical" evidence="6">
    <location>
        <begin position="22"/>
        <end position="44"/>
    </location>
</feature>
<keyword evidence="5 6" id="KW-0472">Membrane</keyword>
<evidence type="ECO:0000259" key="7">
    <source>
        <dbReference type="Pfam" id="PF02706"/>
    </source>
</evidence>
<dbReference type="Pfam" id="PF02706">
    <property type="entry name" value="Wzz"/>
    <property type="match status" value="1"/>
</dbReference>
<evidence type="ECO:0000259" key="8">
    <source>
        <dbReference type="Pfam" id="PF13807"/>
    </source>
</evidence>
<feature type="domain" description="Tyrosine-protein kinase G-rich" evidence="8">
    <location>
        <begin position="355"/>
        <end position="432"/>
    </location>
</feature>
<sequence length="487" mass="53622">MDENTIDLRELANMLIKNLRKICIITGTFVSIAIIYLIIASPIYESDSLLRIKQPKGLGDSLLDVVPGASTSMTAQLMSTDAEILKSRSVIEPVIVATEQADKDGNYPNYDAYVKGRITTTPFKNTEILKLSVTAKSPEAAQRANKLIVNGFLDRLTELSRSEQRVTKDFIAGRVVESRAELDKAEENLQKYKKENHILDPSDSAKLLADRLTLVDKTNAENQVDMATAQARLSAINEQLGGAGAASADSSTIKQYNTRLAELEMTRIGYLDKYTEKHPVMKDLDEQIAGVKEKLNSEIAKAVSLQAPTDNPVHQGLLAGKFQSEAEIAIAKKKVEALAAIEKSNKKEIESLPALEQGFLKVQRDANVAQEIYVMLAKRLEEAKVAEVMVSNEVQVVDTATLPENPVKPRKGLTLLLSLLLGIMAGCGYAIAYEMLNRKIRTPEDVENYLGLPLLGSIPDTASMDKALADKRQKPSLYKKARRLLQK</sequence>
<accession>A0A644TJU2</accession>
<dbReference type="Gene3D" id="3.40.50.300">
    <property type="entry name" value="P-loop containing nucleotide triphosphate hydrolases"/>
    <property type="match status" value="1"/>
</dbReference>
<dbReference type="PANTHER" id="PTHR32309">
    <property type="entry name" value="TYROSINE-PROTEIN KINASE"/>
    <property type="match status" value="1"/>
</dbReference>
<dbReference type="AlphaFoldDB" id="A0A644TJU2"/>
<evidence type="ECO:0000256" key="4">
    <source>
        <dbReference type="ARBA" id="ARBA00022989"/>
    </source>
</evidence>
<keyword evidence="4 6" id="KW-1133">Transmembrane helix</keyword>
<dbReference type="InterPro" id="IPR050445">
    <property type="entry name" value="Bact_polysacc_biosynth/exp"/>
</dbReference>
<dbReference type="InterPro" id="IPR032807">
    <property type="entry name" value="GNVR"/>
</dbReference>
<dbReference type="PANTHER" id="PTHR32309:SF13">
    <property type="entry name" value="FERRIC ENTEROBACTIN TRANSPORT PROTEIN FEPE"/>
    <property type="match status" value="1"/>
</dbReference>
<evidence type="ECO:0000256" key="3">
    <source>
        <dbReference type="ARBA" id="ARBA00022692"/>
    </source>
</evidence>
<reference evidence="9" key="1">
    <citation type="submission" date="2019-08" db="EMBL/GenBank/DDBJ databases">
        <authorList>
            <person name="Kucharzyk K."/>
            <person name="Murdoch R.W."/>
            <person name="Higgins S."/>
            <person name="Loffler F."/>
        </authorList>
    </citation>
    <scope>NUCLEOTIDE SEQUENCE</scope>
</reference>
<comment type="subcellular location">
    <subcellularLocation>
        <location evidence="1">Cell membrane</location>
        <topology evidence="1">Multi-pass membrane protein</topology>
    </subcellularLocation>
</comment>
<dbReference type="Pfam" id="PF13807">
    <property type="entry name" value="GNVR"/>
    <property type="match status" value="1"/>
</dbReference>
<feature type="transmembrane region" description="Helical" evidence="6">
    <location>
        <begin position="412"/>
        <end position="432"/>
    </location>
</feature>
<dbReference type="GO" id="GO:0004713">
    <property type="term" value="F:protein tyrosine kinase activity"/>
    <property type="evidence" value="ECO:0007669"/>
    <property type="project" value="TreeGrafter"/>
</dbReference>
<name>A0A644TJU2_9ZZZZ</name>
<comment type="caution">
    <text evidence="9">The sequence shown here is derived from an EMBL/GenBank/DDBJ whole genome shotgun (WGS) entry which is preliminary data.</text>
</comment>
<evidence type="ECO:0000313" key="9">
    <source>
        <dbReference type="EMBL" id="MPL67173.1"/>
    </source>
</evidence>
<organism evidence="9">
    <name type="scientific">bioreactor metagenome</name>
    <dbReference type="NCBI Taxonomy" id="1076179"/>
    <lineage>
        <taxon>unclassified sequences</taxon>
        <taxon>metagenomes</taxon>
        <taxon>ecological metagenomes</taxon>
    </lineage>
</organism>
<evidence type="ECO:0000256" key="2">
    <source>
        <dbReference type="ARBA" id="ARBA00022475"/>
    </source>
</evidence>